<reference evidence="2 3" key="1">
    <citation type="submission" date="2023-07" db="EMBL/GenBank/DDBJ databases">
        <title>Sorghum-associated microbial communities from plants grown in Nebraska, USA.</title>
        <authorList>
            <person name="Schachtman D."/>
        </authorList>
    </citation>
    <scope>NUCLEOTIDE SEQUENCE [LARGE SCALE GENOMIC DNA]</scope>
    <source>
        <strain evidence="2 3">BE167</strain>
    </source>
</reference>
<feature type="compositionally biased region" description="Basic and acidic residues" evidence="1">
    <location>
        <begin position="29"/>
        <end position="39"/>
    </location>
</feature>
<protein>
    <recommendedName>
        <fullName evidence="4">Sugar ABC transporter ATPase</fullName>
    </recommendedName>
</protein>
<gene>
    <name evidence="2" type="ORF">J2X01_000937</name>
</gene>
<keyword evidence="3" id="KW-1185">Reference proteome</keyword>
<dbReference type="RefSeq" id="WP_310051127.1">
    <property type="nucleotide sequence ID" value="NZ_JAVDVQ010000003.1"/>
</dbReference>
<dbReference type="EMBL" id="JAVDVQ010000003">
    <property type="protein sequence ID" value="MDR7081656.1"/>
    <property type="molecule type" value="Genomic_DNA"/>
</dbReference>
<proteinExistence type="predicted"/>
<accession>A0ABU1U924</accession>
<organism evidence="2 3">
    <name type="scientific">Arthrobacter ginsengisoli</name>
    <dbReference type="NCBI Taxonomy" id="1356565"/>
    <lineage>
        <taxon>Bacteria</taxon>
        <taxon>Bacillati</taxon>
        <taxon>Actinomycetota</taxon>
        <taxon>Actinomycetes</taxon>
        <taxon>Micrococcales</taxon>
        <taxon>Micrococcaceae</taxon>
        <taxon>Arthrobacter</taxon>
    </lineage>
</organism>
<evidence type="ECO:0000313" key="3">
    <source>
        <dbReference type="Proteomes" id="UP001252243"/>
    </source>
</evidence>
<name>A0ABU1U924_9MICC</name>
<sequence length="171" mass="17496">MTEGQQQDPIEEAGGYGTPTAEQEMPAGDTKKFAQPREEEAFDAAGLSQDSPDGETYPAGAPDLSQFGAEDQDSAGEPGAGRFGGTEEQMSSENASTAPGFDADAAENSGVAMPSAEAEMDESNTEEPAAGRPFSSEPGQDAAGLPDGSGTDLPEVKAPKDRDDEEAFDAG</sequence>
<comment type="caution">
    <text evidence="2">The sequence shown here is derived from an EMBL/GenBank/DDBJ whole genome shotgun (WGS) entry which is preliminary data.</text>
</comment>
<feature type="compositionally biased region" description="Polar residues" evidence="1">
    <location>
        <begin position="88"/>
        <end position="97"/>
    </location>
</feature>
<evidence type="ECO:0000256" key="1">
    <source>
        <dbReference type="SAM" id="MobiDB-lite"/>
    </source>
</evidence>
<dbReference type="Proteomes" id="UP001252243">
    <property type="component" value="Unassembled WGS sequence"/>
</dbReference>
<evidence type="ECO:0000313" key="2">
    <source>
        <dbReference type="EMBL" id="MDR7081656.1"/>
    </source>
</evidence>
<evidence type="ECO:0008006" key="4">
    <source>
        <dbReference type="Google" id="ProtNLM"/>
    </source>
</evidence>
<feature type="region of interest" description="Disordered" evidence="1">
    <location>
        <begin position="1"/>
        <end position="171"/>
    </location>
</feature>